<dbReference type="SUPFAM" id="SSF55486">
    <property type="entry name" value="Metalloproteases ('zincins'), catalytic domain"/>
    <property type="match status" value="1"/>
</dbReference>
<organism evidence="4 5">
    <name type="scientific">Pseudokineococcus lusitanus</name>
    <dbReference type="NCBI Taxonomy" id="763993"/>
    <lineage>
        <taxon>Bacteria</taxon>
        <taxon>Bacillati</taxon>
        <taxon>Actinomycetota</taxon>
        <taxon>Actinomycetes</taxon>
        <taxon>Kineosporiales</taxon>
        <taxon>Kineosporiaceae</taxon>
        <taxon>Pseudokineococcus</taxon>
    </lineage>
</organism>
<gene>
    <name evidence="4" type="ORF">EDC03_2404</name>
</gene>
<name>A0A3N1GWH8_9ACTN</name>
<keyword evidence="2" id="KW-0732">Signal</keyword>
<dbReference type="OrthoDB" id="614750at2"/>
<accession>A0A3N1GWH8</accession>
<dbReference type="InParanoid" id="A0A3N1GWH8"/>
<feature type="signal peptide" evidence="2">
    <location>
        <begin position="1"/>
        <end position="34"/>
    </location>
</feature>
<evidence type="ECO:0000313" key="5">
    <source>
        <dbReference type="Proteomes" id="UP000276232"/>
    </source>
</evidence>
<dbReference type="GO" id="GO:0005975">
    <property type="term" value="P:carbohydrate metabolic process"/>
    <property type="evidence" value="ECO:0007669"/>
    <property type="project" value="UniProtKB-ARBA"/>
</dbReference>
<feature type="region of interest" description="Disordered" evidence="1">
    <location>
        <begin position="541"/>
        <end position="564"/>
    </location>
</feature>
<dbReference type="InterPro" id="IPR032109">
    <property type="entry name" value="Big_3_5"/>
</dbReference>
<keyword evidence="5" id="KW-1185">Reference proteome</keyword>
<feature type="domain" description="Bacterial Ig-like" evidence="3">
    <location>
        <begin position="723"/>
        <end position="804"/>
    </location>
</feature>
<evidence type="ECO:0000313" key="4">
    <source>
        <dbReference type="EMBL" id="ROP34589.1"/>
    </source>
</evidence>
<feature type="chain" id="PRO_5018105687" evidence="2">
    <location>
        <begin position="35"/>
        <end position="992"/>
    </location>
</feature>
<reference evidence="4 5" key="1">
    <citation type="journal article" date="2015" name="Stand. Genomic Sci.">
        <title>Genomic Encyclopedia of Bacterial and Archaeal Type Strains, Phase III: the genomes of soil and plant-associated and newly described type strains.</title>
        <authorList>
            <person name="Whitman W.B."/>
            <person name="Woyke T."/>
            <person name="Klenk H.P."/>
            <person name="Zhou Y."/>
            <person name="Lilburn T.G."/>
            <person name="Beck B.J."/>
            <person name="De Vos P."/>
            <person name="Vandamme P."/>
            <person name="Eisen J.A."/>
            <person name="Garrity G."/>
            <person name="Hugenholtz P."/>
            <person name="Kyrpides N.C."/>
        </authorList>
    </citation>
    <scope>NUCLEOTIDE SEQUENCE [LARGE SCALE GENOMIC DNA]</scope>
    <source>
        <strain evidence="4 5">CECT 7306</strain>
    </source>
</reference>
<dbReference type="EMBL" id="RJKN01000006">
    <property type="protein sequence ID" value="ROP34589.1"/>
    <property type="molecule type" value="Genomic_DNA"/>
</dbReference>
<evidence type="ECO:0000256" key="2">
    <source>
        <dbReference type="SAM" id="SignalP"/>
    </source>
</evidence>
<dbReference type="Pfam" id="PF16640">
    <property type="entry name" value="Big_3_5"/>
    <property type="match status" value="2"/>
</dbReference>
<dbReference type="InterPro" id="IPR013783">
    <property type="entry name" value="Ig-like_fold"/>
</dbReference>
<sequence length="992" mass="98108">MPRRPAGSRARAVVGPALAATVVAAALLPLPASAAPLEPTALLAGELLLAADAHRAHHDDVADAAHDEHADDLLAAVRLTGGLVVPVDAHDVEGTTAGSRVTVEVPVPDAVVDAVETGRRVDVPDVGAPAAADGSAATERVVVLPQALEDAAGAPAPVRSDLAGAAAVALATADQPSEARVVAASEPRRVAATGAPKKVTAVVVTHQGRTDSRYTDAEVARIIGAGSDFWADQSGGSMTYAQEGATVRYASSIGCDKPFDLWTEAAQRAGFTQGADRYLVLFLPSGPGCAYGLGTIGGGPSSGGYSYVSDTSWPALAHEWGHNMSLLHADRGVCGTAQDATSCTEQPYGDLADVMSSTSTPAAAGNASAYALGRLGLLAADDRVAVTKAGVTSVTLAPLSAYAGVRSATVVDPRSKVTYYLENRQSSGRDTYGWAGRSGQTFGLRVLKAGTGAKSLVLDATPTSGGRDPDVVVAPGTTFVSAGGGVQVRTRLGRDGAVVASVSVAPAGATHWATGPFTTTVAPTAVASAPVDRAVTLTGKVTGTPGRVPTGTVTATSPAGATASGPVRADGTFAVVWTPTVLGRATVRLTYAPDDDAFVTSSKDLAVPVVAPTTTTATSPSGAVAAGAVVTLPVEVAATGRSLVPAGTVTVAEGTRKLATATLSGGSAAPRLPVLVGGRHDLTVTFAPATPSTGPTTAASTTTATVTVAPAASKVVASLPAADVATTENGRVAVTVTAPGGVTPAGTVTVREGSTSLATATLVSGRATVTLPRLPVGFHDLVVAYGGETRALASESAAVRLEVTSLPRSRVTAAVAKATTAQQPVVTVRVSSTLGPSTGGVTVSRGDVVLGTGTLSRGTASVTLPRQPAGSGPLVVTHDGGGSTEGGSATAQLVVAPARPTVTATLSTTTKRTSETATVSVVVASPAGTPTGTVELRSGSAVLARTTLADGAATLTVPSTLPAGKRSLTVVYGGSTQLTAATSATQTITVTA</sequence>
<feature type="domain" description="Bacterial Ig-like" evidence="3">
    <location>
        <begin position="906"/>
        <end position="991"/>
    </location>
</feature>
<evidence type="ECO:0000259" key="3">
    <source>
        <dbReference type="Pfam" id="PF16640"/>
    </source>
</evidence>
<dbReference type="AlphaFoldDB" id="A0A3N1GWH8"/>
<comment type="caution">
    <text evidence="4">The sequence shown here is derived from an EMBL/GenBank/DDBJ whole genome shotgun (WGS) entry which is preliminary data.</text>
</comment>
<protein>
    <submittedName>
        <fullName evidence="4">Ig-like domain-containing protein</fullName>
    </submittedName>
</protein>
<dbReference type="Proteomes" id="UP000276232">
    <property type="component" value="Unassembled WGS sequence"/>
</dbReference>
<evidence type="ECO:0000256" key="1">
    <source>
        <dbReference type="SAM" id="MobiDB-lite"/>
    </source>
</evidence>
<proteinExistence type="predicted"/>
<dbReference type="RefSeq" id="WP_123380492.1">
    <property type="nucleotide sequence ID" value="NZ_RJKN01000006.1"/>
</dbReference>
<dbReference type="Gene3D" id="2.60.40.10">
    <property type="entry name" value="Immunoglobulins"/>
    <property type="match status" value="2"/>
</dbReference>